<keyword evidence="1" id="KW-0812">Transmembrane</keyword>
<dbReference type="Gene3D" id="3.30.70.2880">
    <property type="match status" value="1"/>
</dbReference>
<organism evidence="3 4">
    <name type="scientific">Leucothrix pacifica</name>
    <dbReference type="NCBI Taxonomy" id="1247513"/>
    <lineage>
        <taxon>Bacteria</taxon>
        <taxon>Pseudomonadati</taxon>
        <taxon>Pseudomonadota</taxon>
        <taxon>Gammaproteobacteria</taxon>
        <taxon>Thiotrichales</taxon>
        <taxon>Thiotrichaceae</taxon>
        <taxon>Leucothrix</taxon>
    </lineage>
</organism>
<gene>
    <name evidence="3" type="ORF">DKW60_04745</name>
</gene>
<keyword evidence="4" id="KW-1185">Reference proteome</keyword>
<dbReference type="InterPro" id="IPR038367">
    <property type="entry name" value="PelD_GGDEF_sf"/>
</dbReference>
<dbReference type="AlphaFoldDB" id="A0A317CMM3"/>
<evidence type="ECO:0000313" key="3">
    <source>
        <dbReference type="EMBL" id="PWQ99786.1"/>
    </source>
</evidence>
<proteinExistence type="predicted"/>
<feature type="transmembrane region" description="Helical" evidence="1">
    <location>
        <begin position="36"/>
        <end position="54"/>
    </location>
</feature>
<dbReference type="Pfam" id="PF01590">
    <property type="entry name" value="GAF"/>
    <property type="match status" value="1"/>
</dbReference>
<dbReference type="SUPFAM" id="SSF55781">
    <property type="entry name" value="GAF domain-like"/>
    <property type="match status" value="1"/>
</dbReference>
<dbReference type="Proteomes" id="UP000245539">
    <property type="component" value="Unassembled WGS sequence"/>
</dbReference>
<dbReference type="InterPro" id="IPR003018">
    <property type="entry name" value="GAF"/>
</dbReference>
<sequence length="467" mass="52683">MKRKSMQGHVVVENFSIPRSSDSTPLAQLRPKPETAIFEVLFLPLLVPLLAWLLGREDLFFLQSAFPWMLLVPTLTASRYGTRYGLLSLLVMSSFCLLYVLVFNPALLTVASQILVGSLLVVLVIGEMIQYWGNRTETQAKELENYRLNASQSEQALQLLHISYSQLEEDLVAESQSLANSLRLLDTSVSSVDADNKAEALTVAIEKMQEILAHYPWLEAAAFYRMSKDNQLYPKALGSVGMVHVSAYQDPLVKEAIRCKQAVSVKNSQLIQKHQLNTNLQAAIPLIDCNGKLWGVMAVARMANSAMTQQNLNLLALLCNYVSNLLDNTQRPTTSAKKLLQEMYTGLNVVLNTVRTATLITLTIRNTDDSAEYKDYFVSKVRGANRIWHLQRAESTTLVILLPLFNVQDFKQFQDNLASRFTKRFGKDFSNAGISLKFNPIRHQMQRTELQKYLVSLGKFDDARLIR</sequence>
<evidence type="ECO:0000313" key="4">
    <source>
        <dbReference type="Proteomes" id="UP000245539"/>
    </source>
</evidence>
<dbReference type="InterPro" id="IPR029016">
    <property type="entry name" value="GAF-like_dom_sf"/>
</dbReference>
<name>A0A317CMM3_9GAMM</name>
<feature type="transmembrane region" description="Helical" evidence="1">
    <location>
        <begin position="108"/>
        <end position="126"/>
    </location>
</feature>
<evidence type="ECO:0000259" key="2">
    <source>
        <dbReference type="Pfam" id="PF01590"/>
    </source>
</evidence>
<protein>
    <recommendedName>
        <fullName evidence="2">GAF domain-containing protein</fullName>
    </recommendedName>
</protein>
<keyword evidence="1" id="KW-1133">Transmembrane helix</keyword>
<dbReference type="EMBL" id="QGKM01000008">
    <property type="protein sequence ID" value="PWQ99786.1"/>
    <property type="molecule type" value="Genomic_DNA"/>
</dbReference>
<evidence type="ECO:0000256" key="1">
    <source>
        <dbReference type="SAM" id="Phobius"/>
    </source>
</evidence>
<accession>A0A317CMM3</accession>
<comment type="caution">
    <text evidence="3">The sequence shown here is derived from an EMBL/GenBank/DDBJ whole genome shotgun (WGS) entry which is preliminary data.</text>
</comment>
<dbReference type="OrthoDB" id="5620762at2"/>
<feature type="transmembrane region" description="Helical" evidence="1">
    <location>
        <begin position="84"/>
        <end position="102"/>
    </location>
</feature>
<dbReference type="RefSeq" id="WP_109836520.1">
    <property type="nucleotide sequence ID" value="NZ_QGKM01000008.1"/>
</dbReference>
<keyword evidence="1" id="KW-0472">Membrane</keyword>
<dbReference type="Gene3D" id="3.30.450.40">
    <property type="match status" value="1"/>
</dbReference>
<feature type="domain" description="GAF" evidence="2">
    <location>
        <begin position="249"/>
        <end position="324"/>
    </location>
</feature>
<reference evidence="3 4" key="1">
    <citation type="submission" date="2018-05" db="EMBL/GenBank/DDBJ databases">
        <title>Leucothrix arctica sp. nov., isolated from Arctic seawater.</title>
        <authorList>
            <person name="Choi A."/>
            <person name="Baek K."/>
        </authorList>
    </citation>
    <scope>NUCLEOTIDE SEQUENCE [LARGE SCALE GENOMIC DNA]</scope>
    <source>
        <strain evidence="3 4">JCM 18388</strain>
    </source>
</reference>